<feature type="transmembrane region" description="Helical" evidence="7">
    <location>
        <begin position="135"/>
        <end position="152"/>
    </location>
</feature>
<keyword evidence="7" id="KW-1133">Transmembrane helix</keyword>
<evidence type="ECO:0000256" key="3">
    <source>
        <dbReference type="ARBA" id="ARBA00022737"/>
    </source>
</evidence>
<dbReference type="PANTHER" id="PTHR22904:SF532">
    <property type="entry name" value="HEAT SHOCK PROTEIN STI1-LIKE PROTEIN"/>
    <property type="match status" value="1"/>
</dbReference>
<sequence>MESETGELTVDSLKEAGNNAMKEEKFKEAALHYTEAIKFAPKNPILYSNRSVAHLMLKHYYLAICDAKQSIELNPSWPKGYFRKGQVELATHQYTDACESFREALKRSPQDPIIYRALSNSEQELLRQQKLDKDVPWVGAGVGIIIGAAYVLSKMFYKNSFQHPLFMCFTTIFIAMVGRFIAKTIRVYMKNQEKKLLEPPDNLLNCEENEKAEEQQKKKTPRYTKSQARMRYKKGKA</sequence>
<protein>
    <submittedName>
        <fullName evidence="8">Uncharacterized protein</fullName>
    </submittedName>
</protein>
<name>A0ABD1F0Z7_HYPHA</name>
<keyword evidence="9" id="KW-1185">Reference proteome</keyword>
<dbReference type="EMBL" id="JBDJPC010000003">
    <property type="protein sequence ID" value="KAL1508913.1"/>
    <property type="molecule type" value="Genomic_DNA"/>
</dbReference>
<organism evidence="8 9">
    <name type="scientific">Hypothenemus hampei</name>
    <name type="common">Coffee berry borer</name>
    <dbReference type="NCBI Taxonomy" id="57062"/>
    <lineage>
        <taxon>Eukaryota</taxon>
        <taxon>Metazoa</taxon>
        <taxon>Ecdysozoa</taxon>
        <taxon>Arthropoda</taxon>
        <taxon>Hexapoda</taxon>
        <taxon>Insecta</taxon>
        <taxon>Pterygota</taxon>
        <taxon>Neoptera</taxon>
        <taxon>Endopterygota</taxon>
        <taxon>Coleoptera</taxon>
        <taxon>Polyphaga</taxon>
        <taxon>Cucujiformia</taxon>
        <taxon>Curculionidae</taxon>
        <taxon>Scolytinae</taxon>
        <taxon>Hypothenemus</taxon>
    </lineage>
</organism>
<dbReference type="SUPFAM" id="SSF48452">
    <property type="entry name" value="TPR-like"/>
    <property type="match status" value="1"/>
</dbReference>
<keyword evidence="3" id="KW-0677">Repeat</keyword>
<keyword evidence="4 5" id="KW-0802">TPR repeat</keyword>
<keyword evidence="2" id="KW-0963">Cytoplasm</keyword>
<proteinExistence type="predicted"/>
<feature type="region of interest" description="Disordered" evidence="6">
    <location>
        <begin position="209"/>
        <end position="237"/>
    </location>
</feature>
<reference evidence="8 9" key="1">
    <citation type="submission" date="2024-05" db="EMBL/GenBank/DDBJ databases">
        <title>Genetic variation in Jamaican populations of the coffee berry borer (Hypothenemus hampei).</title>
        <authorList>
            <person name="Errbii M."/>
            <person name="Myrie A."/>
        </authorList>
    </citation>
    <scope>NUCLEOTIDE SEQUENCE [LARGE SCALE GENOMIC DNA]</scope>
    <source>
        <strain evidence="8">JA-Hopewell-2020-01-JO</strain>
        <tissue evidence="8">Whole body</tissue>
    </source>
</reference>
<feature type="repeat" description="TPR" evidence="5">
    <location>
        <begin position="10"/>
        <end position="43"/>
    </location>
</feature>
<evidence type="ECO:0000256" key="7">
    <source>
        <dbReference type="SAM" id="Phobius"/>
    </source>
</evidence>
<dbReference type="AlphaFoldDB" id="A0ABD1F0Z7"/>
<dbReference type="GO" id="GO:0005737">
    <property type="term" value="C:cytoplasm"/>
    <property type="evidence" value="ECO:0007669"/>
    <property type="project" value="UniProtKB-SubCell"/>
</dbReference>
<evidence type="ECO:0000256" key="1">
    <source>
        <dbReference type="ARBA" id="ARBA00004496"/>
    </source>
</evidence>
<dbReference type="Gene3D" id="1.25.40.10">
    <property type="entry name" value="Tetratricopeptide repeat domain"/>
    <property type="match status" value="1"/>
</dbReference>
<comment type="subcellular location">
    <subcellularLocation>
        <location evidence="1">Cytoplasm</location>
    </subcellularLocation>
</comment>
<evidence type="ECO:0000256" key="4">
    <source>
        <dbReference type="ARBA" id="ARBA00022803"/>
    </source>
</evidence>
<dbReference type="PANTHER" id="PTHR22904">
    <property type="entry name" value="TPR REPEAT CONTAINING PROTEIN"/>
    <property type="match status" value="1"/>
</dbReference>
<evidence type="ECO:0000313" key="9">
    <source>
        <dbReference type="Proteomes" id="UP001566132"/>
    </source>
</evidence>
<feature type="compositionally biased region" description="Basic residues" evidence="6">
    <location>
        <begin position="218"/>
        <end position="237"/>
    </location>
</feature>
<evidence type="ECO:0000256" key="6">
    <source>
        <dbReference type="SAM" id="MobiDB-lite"/>
    </source>
</evidence>
<dbReference type="SMART" id="SM00028">
    <property type="entry name" value="TPR"/>
    <property type="match status" value="3"/>
</dbReference>
<evidence type="ECO:0000256" key="5">
    <source>
        <dbReference type="PROSITE-ProRule" id="PRU00339"/>
    </source>
</evidence>
<evidence type="ECO:0000256" key="2">
    <source>
        <dbReference type="ARBA" id="ARBA00022490"/>
    </source>
</evidence>
<keyword evidence="7" id="KW-0472">Membrane</keyword>
<dbReference type="PROSITE" id="PS50005">
    <property type="entry name" value="TPR"/>
    <property type="match status" value="2"/>
</dbReference>
<comment type="caution">
    <text evidence="8">The sequence shown here is derived from an EMBL/GenBank/DDBJ whole genome shotgun (WGS) entry which is preliminary data.</text>
</comment>
<dbReference type="InterPro" id="IPR011990">
    <property type="entry name" value="TPR-like_helical_dom_sf"/>
</dbReference>
<dbReference type="Proteomes" id="UP001566132">
    <property type="component" value="Unassembled WGS sequence"/>
</dbReference>
<keyword evidence="7" id="KW-0812">Transmembrane</keyword>
<evidence type="ECO:0000313" key="8">
    <source>
        <dbReference type="EMBL" id="KAL1508913.1"/>
    </source>
</evidence>
<feature type="transmembrane region" description="Helical" evidence="7">
    <location>
        <begin position="164"/>
        <end position="182"/>
    </location>
</feature>
<dbReference type="InterPro" id="IPR019734">
    <property type="entry name" value="TPR_rpt"/>
</dbReference>
<accession>A0ABD1F0Z7</accession>
<feature type="repeat" description="TPR" evidence="5">
    <location>
        <begin position="78"/>
        <end position="111"/>
    </location>
</feature>
<gene>
    <name evidence="8" type="ORF">ABEB36_003732</name>
</gene>
<dbReference type="FunFam" id="1.25.40.10:FF:000020">
    <property type="entry name" value="Stress-induced phosphoprotein 1"/>
    <property type="match status" value="1"/>
</dbReference>